<protein>
    <submittedName>
        <fullName evidence="1">Uncharacterized protein</fullName>
    </submittedName>
</protein>
<keyword evidence="2" id="KW-1185">Reference proteome</keyword>
<reference evidence="1 2" key="1">
    <citation type="submission" date="2020-07" db="EMBL/GenBank/DDBJ databases">
        <title>Sequencing the genomes of 1000 actinobacteria strains.</title>
        <authorList>
            <person name="Klenk H.-P."/>
        </authorList>
    </citation>
    <scope>NUCLEOTIDE SEQUENCE [LARGE SCALE GENOMIC DNA]</scope>
    <source>
        <strain evidence="1 2">DSM 29531</strain>
    </source>
</reference>
<gene>
    <name evidence="1" type="ORF">HNR15_003591</name>
</gene>
<dbReference type="InterPro" id="IPR054202">
    <property type="entry name" value="DUF6907"/>
</dbReference>
<dbReference type="AlphaFoldDB" id="A0A853DKK7"/>
<organism evidence="1 2">
    <name type="scientific">Allobranchiibius huperziae</name>
    <dbReference type="NCBI Taxonomy" id="1874116"/>
    <lineage>
        <taxon>Bacteria</taxon>
        <taxon>Bacillati</taxon>
        <taxon>Actinomycetota</taxon>
        <taxon>Actinomycetes</taxon>
        <taxon>Micrococcales</taxon>
        <taxon>Dermacoccaceae</taxon>
        <taxon>Allobranchiibius</taxon>
    </lineage>
</organism>
<dbReference type="Proteomes" id="UP000571817">
    <property type="component" value="Unassembled WGS sequence"/>
</dbReference>
<comment type="caution">
    <text evidence="1">The sequence shown here is derived from an EMBL/GenBank/DDBJ whole genome shotgun (WGS) entry which is preliminary data.</text>
</comment>
<evidence type="ECO:0000313" key="1">
    <source>
        <dbReference type="EMBL" id="NYJ76573.1"/>
    </source>
</evidence>
<evidence type="ECO:0000313" key="2">
    <source>
        <dbReference type="Proteomes" id="UP000571817"/>
    </source>
</evidence>
<proteinExistence type="predicted"/>
<sequence length="116" mass="12243">MTTVRAAFAELPACPSWCELDPGHGYFDTETGTGRAFRAHVRRLQLPMPDAAVMLCQSETVAVHSISGLPHGTAEQGEPTIEVDLAFCTILDTAQTRALAETLTSAAALLDTGVTA</sequence>
<dbReference type="Pfam" id="PF21848">
    <property type="entry name" value="DUF6907"/>
    <property type="match status" value="1"/>
</dbReference>
<accession>A0A853DKK7</accession>
<dbReference type="EMBL" id="JACCFW010000004">
    <property type="protein sequence ID" value="NYJ76573.1"/>
    <property type="molecule type" value="Genomic_DNA"/>
</dbReference>
<dbReference type="RefSeq" id="WP_179483965.1">
    <property type="nucleotide sequence ID" value="NZ_JACCFW010000004.1"/>
</dbReference>
<name>A0A853DKK7_9MICO</name>